<dbReference type="SUPFAM" id="SSF53474">
    <property type="entry name" value="alpha/beta-Hydrolases"/>
    <property type="match status" value="1"/>
</dbReference>
<proteinExistence type="predicted"/>
<dbReference type="RefSeq" id="WP_301811671.1">
    <property type="nucleotide sequence ID" value="NZ_JAUJZH010000013.1"/>
</dbReference>
<keyword evidence="3" id="KW-0443">Lipid metabolism</keyword>
<keyword evidence="6" id="KW-1185">Reference proteome</keyword>
<dbReference type="Proteomes" id="UP001169027">
    <property type="component" value="Unassembled WGS sequence"/>
</dbReference>
<evidence type="ECO:0000313" key="5">
    <source>
        <dbReference type="EMBL" id="MDO1534234.1"/>
    </source>
</evidence>
<evidence type="ECO:0000256" key="4">
    <source>
        <dbReference type="SAM" id="SignalP"/>
    </source>
</evidence>
<protein>
    <submittedName>
        <fullName evidence="5">Dienelactone hydrolase</fullName>
    </submittedName>
</protein>
<name>A0ABT8S5N6_9BURK</name>
<dbReference type="PANTHER" id="PTHR10272">
    <property type="entry name" value="PLATELET-ACTIVATING FACTOR ACETYLHYDROLASE"/>
    <property type="match status" value="1"/>
</dbReference>
<organism evidence="5 6">
    <name type="scientific">Variovorax ginsengisoli</name>
    <dbReference type="NCBI Taxonomy" id="363844"/>
    <lineage>
        <taxon>Bacteria</taxon>
        <taxon>Pseudomonadati</taxon>
        <taxon>Pseudomonadota</taxon>
        <taxon>Betaproteobacteria</taxon>
        <taxon>Burkholderiales</taxon>
        <taxon>Comamonadaceae</taxon>
        <taxon>Variovorax</taxon>
    </lineage>
</organism>
<evidence type="ECO:0000256" key="2">
    <source>
        <dbReference type="ARBA" id="ARBA00022963"/>
    </source>
</evidence>
<accession>A0ABT8S5N6</accession>
<evidence type="ECO:0000313" key="6">
    <source>
        <dbReference type="Proteomes" id="UP001169027"/>
    </source>
</evidence>
<dbReference type="InterPro" id="IPR016986">
    <property type="entry name" value="UCP031982_abhydr"/>
</dbReference>
<dbReference type="InterPro" id="IPR029058">
    <property type="entry name" value="AB_hydrolase_fold"/>
</dbReference>
<feature type="chain" id="PRO_5045762345" evidence="4">
    <location>
        <begin position="23"/>
        <end position="345"/>
    </location>
</feature>
<evidence type="ECO:0000256" key="3">
    <source>
        <dbReference type="ARBA" id="ARBA00023098"/>
    </source>
</evidence>
<keyword evidence="2" id="KW-0442">Lipid degradation</keyword>
<feature type="signal peptide" evidence="4">
    <location>
        <begin position="1"/>
        <end position="22"/>
    </location>
</feature>
<sequence>MRTRQRGLLLALGLFLSINALASQAGFRTLSVPGLPADPGPIPVALFYPTQAPERTVAMGPFTVHAALGGAPEAQVKGLIVLSHGHRGSELAHASLAEALARDGYLVAALRHPGDNWQDGSLLANGPARYFSARPQQASRVIDALLQDPAWKDRIARDARGPRIGAVGHSAGGYTVLALAGAEPELQRLATHCASERADDPILCGLARTGDPAATRTGQTDQGVPTLADGRVRAIVALAPLGAVISARSLAAIQVPTLVYEAEQDRYLVPRFHAEWIARNLSGVELRRVPGAWHSAFMDIPGMPIPTPDGDIAADPPGFDRPAFLQRLGTEVPAYFDRVLSSAAP</sequence>
<keyword evidence="4" id="KW-0732">Signal</keyword>
<gene>
    <name evidence="5" type="ORF">Q2T77_18255</name>
</gene>
<dbReference type="PIRSF" id="PIRSF031982">
    <property type="entry name" value="UCP031982_abhydr"/>
    <property type="match status" value="1"/>
</dbReference>
<dbReference type="GO" id="GO:0016787">
    <property type="term" value="F:hydrolase activity"/>
    <property type="evidence" value="ECO:0007669"/>
    <property type="project" value="UniProtKB-KW"/>
</dbReference>
<keyword evidence="1 5" id="KW-0378">Hydrolase</keyword>
<dbReference type="EMBL" id="JAUKVY010000013">
    <property type="protein sequence ID" value="MDO1534234.1"/>
    <property type="molecule type" value="Genomic_DNA"/>
</dbReference>
<comment type="caution">
    <text evidence="5">The sequence shown here is derived from an EMBL/GenBank/DDBJ whole genome shotgun (WGS) entry which is preliminary data.</text>
</comment>
<dbReference type="Gene3D" id="3.40.50.1820">
    <property type="entry name" value="alpha/beta hydrolase"/>
    <property type="match status" value="1"/>
</dbReference>
<reference evidence="5" key="1">
    <citation type="submission" date="2023-06" db="EMBL/GenBank/DDBJ databases">
        <authorList>
            <person name="Jiang Y."/>
            <person name="Liu Q."/>
        </authorList>
    </citation>
    <scope>NUCLEOTIDE SEQUENCE</scope>
    <source>
        <strain evidence="5">CGMCC 1.12090</strain>
    </source>
</reference>
<evidence type="ECO:0000256" key="1">
    <source>
        <dbReference type="ARBA" id="ARBA00022801"/>
    </source>
</evidence>
<dbReference type="PANTHER" id="PTHR10272:SF13">
    <property type="entry name" value="POLY(ETHYLENE TEREPHTHALATE) HYDROLASE"/>
    <property type="match status" value="1"/>
</dbReference>